<keyword evidence="3" id="KW-1185">Reference proteome</keyword>
<dbReference type="Pfam" id="PF03205">
    <property type="entry name" value="MobB"/>
    <property type="match status" value="1"/>
</dbReference>
<dbReference type="Proteomes" id="UP001519294">
    <property type="component" value="Unassembled WGS sequence"/>
</dbReference>
<dbReference type="InterPro" id="IPR004435">
    <property type="entry name" value="MobB_dom"/>
</dbReference>
<evidence type="ECO:0000259" key="1">
    <source>
        <dbReference type="Pfam" id="PF03205"/>
    </source>
</evidence>
<dbReference type="CDD" id="cd03116">
    <property type="entry name" value="MobB"/>
    <property type="match status" value="1"/>
</dbReference>
<dbReference type="RefSeq" id="WP_226371353.1">
    <property type="nucleotide sequence ID" value="NZ_JAGIKX010000022.1"/>
</dbReference>
<dbReference type="InterPro" id="IPR027417">
    <property type="entry name" value="P-loop_NTPase"/>
</dbReference>
<feature type="domain" description="Molybdopterin-guanine dinucleotide biosynthesis protein B (MobB)" evidence="1">
    <location>
        <begin position="9"/>
        <end position="138"/>
    </location>
</feature>
<dbReference type="PANTHER" id="PTHR40072:SF1">
    <property type="entry name" value="MOLYBDOPTERIN-GUANINE DINUCLEOTIDE BIOSYNTHESIS ADAPTER PROTEIN"/>
    <property type="match status" value="1"/>
</dbReference>
<dbReference type="NCBIfam" id="TIGR00176">
    <property type="entry name" value="mobB"/>
    <property type="match status" value="1"/>
</dbReference>
<accession>A0ABS4SBH9</accession>
<dbReference type="Gene3D" id="3.40.50.300">
    <property type="entry name" value="P-loop containing nucleotide triphosphate hydrolases"/>
    <property type="match status" value="1"/>
</dbReference>
<dbReference type="PANTHER" id="PTHR40072">
    <property type="entry name" value="MOLYBDOPTERIN-GUANINE DINUCLEOTIDE BIOSYNTHESIS ADAPTER PROTEIN-RELATED"/>
    <property type="match status" value="1"/>
</dbReference>
<dbReference type="InterPro" id="IPR052539">
    <property type="entry name" value="MGD_biosynthesis_adapter"/>
</dbReference>
<reference evidence="2 3" key="1">
    <citation type="submission" date="2021-03" db="EMBL/GenBank/DDBJ databases">
        <title>Genomic Encyclopedia of Type Strains, Phase IV (KMG-IV): sequencing the most valuable type-strain genomes for metagenomic binning, comparative biology and taxonomic classification.</title>
        <authorList>
            <person name="Goeker M."/>
        </authorList>
    </citation>
    <scope>NUCLEOTIDE SEQUENCE [LARGE SCALE GENOMIC DNA]</scope>
    <source>
        <strain evidence="2 3">DSM 25790</strain>
    </source>
</reference>
<name>A0ABS4SBH9_9BACI</name>
<comment type="caution">
    <text evidence="2">The sequence shown here is derived from an EMBL/GenBank/DDBJ whole genome shotgun (WGS) entry which is preliminary data.</text>
</comment>
<evidence type="ECO:0000313" key="2">
    <source>
        <dbReference type="EMBL" id="MBP2258244.1"/>
    </source>
</evidence>
<dbReference type="SUPFAM" id="SSF52540">
    <property type="entry name" value="P-loop containing nucleoside triphosphate hydrolases"/>
    <property type="match status" value="1"/>
</dbReference>
<protein>
    <submittedName>
        <fullName evidence="2">Molybdopterin-guanine dinucleotide biosynthesis protein B</fullName>
    </submittedName>
</protein>
<gene>
    <name evidence="2" type="ORF">J2Z81_002215</name>
</gene>
<organism evidence="2 3">
    <name type="scientific">Virgibacillus alimentarius</name>
    <dbReference type="NCBI Taxonomy" id="698769"/>
    <lineage>
        <taxon>Bacteria</taxon>
        <taxon>Bacillati</taxon>
        <taxon>Bacillota</taxon>
        <taxon>Bacilli</taxon>
        <taxon>Bacillales</taxon>
        <taxon>Bacillaceae</taxon>
        <taxon>Virgibacillus</taxon>
    </lineage>
</organism>
<proteinExistence type="predicted"/>
<evidence type="ECO:0000313" key="3">
    <source>
        <dbReference type="Proteomes" id="UP001519294"/>
    </source>
</evidence>
<sequence>MQGKITFPIFQIVGYKNAGKTTLIKKLIQYFSKEGIRVGTLKHHGHGGEPAFVKDTDSYEHLEAGSIISAVQGEKMLQVTVNKTEELKFDEILKLYTFLPLDLLLIEGYKNEKYPKIVLLRDQADAQLLSTVSNIKAVGTWDTEKLHSTNYLHFSIQHIDTVLPDLAKMIKYK</sequence>
<dbReference type="EMBL" id="JAGIKX010000022">
    <property type="protein sequence ID" value="MBP2258244.1"/>
    <property type="molecule type" value="Genomic_DNA"/>
</dbReference>